<comment type="caution">
    <text evidence="5">The sequence shown here is derived from an EMBL/GenBank/DDBJ whole genome shotgun (WGS) entry which is preliminary data.</text>
</comment>
<evidence type="ECO:0000313" key="5">
    <source>
        <dbReference type="EMBL" id="TKR65793.1"/>
    </source>
</evidence>
<accession>A0A4U5MBN8</accession>
<dbReference type="InterPro" id="IPR008502">
    <property type="entry name" value="Prolamin-like"/>
</dbReference>
<dbReference type="EMBL" id="RCHU01001245">
    <property type="protein sequence ID" value="TKR65793.1"/>
    <property type="molecule type" value="Genomic_DNA"/>
</dbReference>
<evidence type="ECO:0000259" key="4">
    <source>
        <dbReference type="Pfam" id="PF22936"/>
    </source>
</evidence>
<sequence>MTSSSSVHTTLSASSLETTLPKSHLPDISIKLASNNYLMWKAQVLPVLRGYGLLGYVKDEVPCLESTIISENGELQTNPAATVWLRTDQLILGWINNSLFDGPLSQVINSESSHDAWQVLETLYGTHTRDRIQQIKGELQSLTKGNSSLEDYLQKAKALALSLCGAGKPMDDDEFIICILRGLGSEFDPIVAALNARDTFPSLEGIIGKLRDFEIRIQGARTTAPSMAFYTNRGRTNSKPWINNSTRGRNNRSFTTRNLPNNTPLRAKETRFPHQNGSFNGTRQKQVPQNNNRGRGSITCFRCGGPNHKADGCFASDEEADQYKAFAAIKIGETTEDPWYSDTGANQHMTSDTNEVQGITSYPGNDSVMVGNGQDLHITGTGNVTIPTTSLKLKDVLVVPEIKKKLLSVSQFTRDNNCYFLFYSWGFILKDMKTKQLFRIKALPRLLKTVADKTIVTATQVSPPGPPTIVPHTDPVHEASASQPAASASVPSSTAAENLVPPVISPPQRQHHMITRTQTGKLKPKARIIYRNTSSVFLHSLARNNLFIFTATLFAVVVMLNSPKHTNAFWNPSKYPEPVPGYFKVLDRCEKPLATKFPSCSNATMAAIFKKKHIPNKCCPEVTKFSKFCYHALGLFVATTPDFILTVPEFFERTQKVYDHCLRVVQSPSKPRRGRKKITQ</sequence>
<feature type="region of interest" description="Disordered" evidence="2">
    <location>
        <begin position="462"/>
        <end position="488"/>
    </location>
</feature>
<dbReference type="STRING" id="43335.A0A4U5MBN8"/>
<proteinExistence type="predicted"/>
<dbReference type="Pfam" id="PF14223">
    <property type="entry name" value="Retrotran_gag_2"/>
    <property type="match status" value="1"/>
</dbReference>
<gene>
    <name evidence="5" type="ORF">D5086_0000318170</name>
</gene>
<name>A0A4U5MBN8_POPAL</name>
<dbReference type="InterPro" id="IPR054722">
    <property type="entry name" value="PolX-like_BBD"/>
</dbReference>
<dbReference type="Pfam" id="PF22936">
    <property type="entry name" value="Pol_BBD"/>
    <property type="match status" value="1"/>
</dbReference>
<dbReference type="Pfam" id="PF05617">
    <property type="entry name" value="Prolamin_like"/>
    <property type="match status" value="1"/>
</dbReference>
<evidence type="ECO:0000256" key="2">
    <source>
        <dbReference type="SAM" id="MobiDB-lite"/>
    </source>
</evidence>
<feature type="region of interest" description="Disordered" evidence="2">
    <location>
        <begin position="238"/>
        <end position="293"/>
    </location>
</feature>
<feature type="domain" description="Retrovirus-related Pol polyprotein from transposon TNT 1-94-like beta-barrel" evidence="4">
    <location>
        <begin position="339"/>
        <end position="414"/>
    </location>
</feature>
<keyword evidence="1" id="KW-0732">Signal</keyword>
<feature type="domain" description="Prolamin-like" evidence="3">
    <location>
        <begin position="589"/>
        <end position="661"/>
    </location>
</feature>
<dbReference type="AlphaFoldDB" id="A0A4U5MBN8"/>
<feature type="compositionally biased region" description="Polar residues" evidence="2">
    <location>
        <begin position="273"/>
        <end position="293"/>
    </location>
</feature>
<organism evidence="5">
    <name type="scientific">Populus alba</name>
    <name type="common">White poplar</name>
    <dbReference type="NCBI Taxonomy" id="43335"/>
    <lineage>
        <taxon>Eukaryota</taxon>
        <taxon>Viridiplantae</taxon>
        <taxon>Streptophyta</taxon>
        <taxon>Embryophyta</taxon>
        <taxon>Tracheophyta</taxon>
        <taxon>Spermatophyta</taxon>
        <taxon>Magnoliopsida</taxon>
        <taxon>eudicotyledons</taxon>
        <taxon>Gunneridae</taxon>
        <taxon>Pentapetalae</taxon>
        <taxon>rosids</taxon>
        <taxon>fabids</taxon>
        <taxon>Malpighiales</taxon>
        <taxon>Salicaceae</taxon>
        <taxon>Saliceae</taxon>
        <taxon>Populus</taxon>
    </lineage>
</organism>
<dbReference type="PANTHER" id="PTHR47481">
    <property type="match status" value="1"/>
</dbReference>
<evidence type="ECO:0000259" key="3">
    <source>
        <dbReference type="Pfam" id="PF05617"/>
    </source>
</evidence>
<feature type="compositionally biased region" description="Polar residues" evidence="2">
    <location>
        <begin position="238"/>
        <end position="264"/>
    </location>
</feature>
<evidence type="ECO:0000256" key="1">
    <source>
        <dbReference type="ARBA" id="ARBA00022729"/>
    </source>
</evidence>
<reference evidence="5" key="1">
    <citation type="submission" date="2018-10" db="EMBL/GenBank/DDBJ databases">
        <title>Population genomic analysis revealed the cold adaptation of white poplar.</title>
        <authorList>
            <person name="Liu Y.-J."/>
        </authorList>
    </citation>
    <scope>NUCLEOTIDE SEQUENCE [LARGE SCALE GENOMIC DNA]</scope>
    <source>
        <strain evidence="5">PAL-ZL1</strain>
    </source>
</reference>
<dbReference type="PANTHER" id="PTHR47481:SF31">
    <property type="entry name" value="OS01G0873500 PROTEIN"/>
    <property type="match status" value="1"/>
</dbReference>
<feature type="compositionally biased region" description="Low complexity" evidence="2">
    <location>
        <begin position="479"/>
        <end position="488"/>
    </location>
</feature>
<protein>
    <submittedName>
        <fullName evidence="5">Uncharacterized protein</fullName>
    </submittedName>
</protein>